<evidence type="ECO:0000259" key="2">
    <source>
        <dbReference type="Pfam" id="PF13304"/>
    </source>
</evidence>
<evidence type="ECO:0008006" key="5">
    <source>
        <dbReference type="Google" id="ProtNLM"/>
    </source>
</evidence>
<dbReference type="InterPro" id="IPR022532">
    <property type="entry name" value="DUF3696"/>
</dbReference>
<dbReference type="Pfam" id="PF13304">
    <property type="entry name" value="AAA_21"/>
    <property type="match status" value="1"/>
</dbReference>
<dbReference type="OrthoDB" id="308933at2"/>
<reference evidence="3 4" key="1">
    <citation type="submission" date="2007-08" db="EMBL/GenBank/DDBJ databases">
        <title>Complete sequence of Roseiflexus castenholzii DSM 13941.</title>
        <authorList>
            <consortium name="US DOE Joint Genome Institute"/>
            <person name="Copeland A."/>
            <person name="Lucas S."/>
            <person name="Lapidus A."/>
            <person name="Barry K."/>
            <person name="Glavina del Rio T."/>
            <person name="Dalin E."/>
            <person name="Tice H."/>
            <person name="Pitluck S."/>
            <person name="Thompson L.S."/>
            <person name="Brettin T."/>
            <person name="Bruce D."/>
            <person name="Detter J.C."/>
            <person name="Han C."/>
            <person name="Tapia R."/>
            <person name="Schmutz J."/>
            <person name="Larimer F."/>
            <person name="Land M."/>
            <person name="Hauser L."/>
            <person name="Kyrpides N."/>
            <person name="Mikhailova N."/>
            <person name="Bryant D.A."/>
            <person name="Hanada S."/>
            <person name="Tsukatani Y."/>
            <person name="Richardson P."/>
        </authorList>
    </citation>
    <scope>NUCLEOTIDE SEQUENCE [LARGE SCALE GENOMIC DNA]</scope>
    <source>
        <strain evidence="4">DSM 13941 / HLO8</strain>
    </source>
</reference>
<dbReference type="eggNOG" id="COG4938">
    <property type="taxonomic scope" value="Bacteria"/>
</dbReference>
<keyword evidence="4" id="KW-1185">Reference proteome</keyword>
<dbReference type="InterPro" id="IPR027417">
    <property type="entry name" value="P-loop_NTPase"/>
</dbReference>
<accession>A7NPV1</accession>
<evidence type="ECO:0000313" key="4">
    <source>
        <dbReference type="Proteomes" id="UP000000263"/>
    </source>
</evidence>
<dbReference type="InterPro" id="IPR051396">
    <property type="entry name" value="Bact_Antivir_Def_Nuclease"/>
</dbReference>
<dbReference type="InterPro" id="IPR014592">
    <property type="entry name" value="P-loop_UCP034888"/>
</dbReference>
<proteinExistence type="predicted"/>
<dbReference type="Gene3D" id="3.40.50.300">
    <property type="entry name" value="P-loop containing nucleotide triphosphate hydrolases"/>
    <property type="match status" value="1"/>
</dbReference>
<dbReference type="HOGENOM" id="CLU_032548_0_0_0"/>
<dbReference type="AlphaFoldDB" id="A7NPV1"/>
<dbReference type="EMBL" id="CP000804">
    <property type="protein sequence ID" value="ABU59597.1"/>
    <property type="molecule type" value="Genomic_DNA"/>
</dbReference>
<dbReference type="GO" id="GO:0016887">
    <property type="term" value="F:ATP hydrolysis activity"/>
    <property type="evidence" value="ECO:0007669"/>
    <property type="project" value="InterPro"/>
</dbReference>
<protein>
    <recommendedName>
        <fullName evidence="5">DUF3696 domain-containing protein</fullName>
    </recommendedName>
</protein>
<evidence type="ECO:0000259" key="1">
    <source>
        <dbReference type="Pfam" id="PF12476"/>
    </source>
</evidence>
<dbReference type="Proteomes" id="UP000000263">
    <property type="component" value="Chromosome"/>
</dbReference>
<dbReference type="SUPFAM" id="SSF52540">
    <property type="entry name" value="P-loop containing nucleoside triphosphate hydrolases"/>
    <property type="match status" value="1"/>
</dbReference>
<dbReference type="KEGG" id="rca:Rcas_3548"/>
<organism evidence="3 4">
    <name type="scientific">Roseiflexus castenholzii (strain DSM 13941 / HLO8)</name>
    <dbReference type="NCBI Taxonomy" id="383372"/>
    <lineage>
        <taxon>Bacteria</taxon>
        <taxon>Bacillati</taxon>
        <taxon>Chloroflexota</taxon>
        <taxon>Chloroflexia</taxon>
        <taxon>Chloroflexales</taxon>
        <taxon>Roseiflexineae</taxon>
        <taxon>Roseiflexaceae</taxon>
        <taxon>Roseiflexus</taxon>
    </lineage>
</organism>
<dbReference type="PANTHER" id="PTHR43581">
    <property type="entry name" value="ATP/GTP PHOSPHATASE"/>
    <property type="match status" value="1"/>
</dbReference>
<dbReference type="InterPro" id="IPR003959">
    <property type="entry name" value="ATPase_AAA_core"/>
</dbReference>
<name>A7NPV1_ROSCS</name>
<gene>
    <name evidence="3" type="ordered locus">Rcas_3548</name>
</gene>
<dbReference type="PANTHER" id="PTHR43581:SF2">
    <property type="entry name" value="EXCINUCLEASE ATPASE SUBUNIT"/>
    <property type="match status" value="1"/>
</dbReference>
<dbReference type="RefSeq" id="WP_012122020.1">
    <property type="nucleotide sequence ID" value="NC_009767.1"/>
</dbReference>
<feature type="domain" description="DUF3696" evidence="1">
    <location>
        <begin position="332"/>
        <end position="367"/>
    </location>
</feature>
<dbReference type="GO" id="GO:0005524">
    <property type="term" value="F:ATP binding"/>
    <property type="evidence" value="ECO:0007669"/>
    <property type="project" value="InterPro"/>
</dbReference>
<dbReference type="PIRSF" id="PIRSF034888">
    <property type="entry name" value="P-loop_UCP034888"/>
    <property type="match status" value="1"/>
</dbReference>
<dbReference type="Pfam" id="PF12476">
    <property type="entry name" value="DUF3696"/>
    <property type="match status" value="1"/>
</dbReference>
<sequence length="368" mass="41349">MIKTIHLHNFKCFGDQSIHCAPLTILTGANATGKSSVIQALLLLRQSHQRDTLRDGVLLLNGSLATLGTVTDIFYQNAQDNDLSIEIEASEDIRFKFMFERGEPTQRVLRGQSLQHYEAINLFYPQFNYLSAERLGPRTIFQMPEDEHESHNVGIHGEYAAFVAGRNQQELIANENLAYTNEETGETRRELYQQVRYWMRQIFPGFEYAITVLTDADLVQTMFGNLPGQRLVRPTNIGFGLIYTLPVVVAALVAPTNSLLIIENPEAHLHPFSQSMLGRFLACIAATGVQVIIETHSDHILNGIRIAVRKGAWGRRIAAGHISIQFFIPGDETRPHRVDTPTIYASGGIMPWPIGFFDQFDADLTELL</sequence>
<evidence type="ECO:0000313" key="3">
    <source>
        <dbReference type="EMBL" id="ABU59597.1"/>
    </source>
</evidence>
<dbReference type="STRING" id="383372.Rcas_3548"/>
<feature type="domain" description="ATPase AAA-type core" evidence="2">
    <location>
        <begin position="23"/>
        <end position="302"/>
    </location>
</feature>